<feature type="region of interest" description="Disordered" evidence="1">
    <location>
        <begin position="26"/>
        <end position="377"/>
    </location>
</feature>
<reference evidence="2" key="3">
    <citation type="submission" date="2010-09" db="EMBL/GenBank/DDBJ databases">
        <title>Annotation of Gaeumannomyces graminis var. tritici R3-111a-1.</title>
        <authorList>
            <consortium name="The Broad Institute Genome Sequencing Platform"/>
            <person name="Ma L.-J."/>
            <person name="Dead R."/>
            <person name="Young S.K."/>
            <person name="Zeng Q."/>
            <person name="Gargeya S."/>
            <person name="Fitzgerald M."/>
            <person name="Haas B."/>
            <person name="Abouelleil A."/>
            <person name="Alvarado L."/>
            <person name="Arachchi H.M."/>
            <person name="Berlin A."/>
            <person name="Brown A."/>
            <person name="Chapman S.B."/>
            <person name="Chen Z."/>
            <person name="Dunbar C."/>
            <person name="Freedman E."/>
            <person name="Gearin G."/>
            <person name="Gellesch M."/>
            <person name="Goldberg J."/>
            <person name="Griggs A."/>
            <person name="Gujja S."/>
            <person name="Heiman D."/>
            <person name="Howarth C."/>
            <person name="Larson L."/>
            <person name="Lui A."/>
            <person name="MacDonald P.J.P."/>
            <person name="Mehta T."/>
            <person name="Montmayeur A."/>
            <person name="Murphy C."/>
            <person name="Neiman D."/>
            <person name="Pearson M."/>
            <person name="Priest M."/>
            <person name="Roberts A."/>
            <person name="Saif S."/>
            <person name="Shea T."/>
            <person name="Shenoy N."/>
            <person name="Sisk P."/>
            <person name="Stolte C."/>
            <person name="Sykes S."/>
            <person name="Yandava C."/>
            <person name="Wortman J."/>
            <person name="Nusbaum C."/>
            <person name="Birren B."/>
        </authorList>
    </citation>
    <scope>NUCLEOTIDE SEQUENCE</scope>
    <source>
        <strain evidence="2">R3-111a-1</strain>
    </source>
</reference>
<organism evidence="2">
    <name type="scientific">Gaeumannomyces tritici (strain R3-111a-1)</name>
    <name type="common">Wheat and barley take-all root rot fungus</name>
    <name type="synonym">Gaeumannomyces graminis var. tritici</name>
    <dbReference type="NCBI Taxonomy" id="644352"/>
    <lineage>
        <taxon>Eukaryota</taxon>
        <taxon>Fungi</taxon>
        <taxon>Dikarya</taxon>
        <taxon>Ascomycota</taxon>
        <taxon>Pezizomycotina</taxon>
        <taxon>Sordariomycetes</taxon>
        <taxon>Sordariomycetidae</taxon>
        <taxon>Magnaporthales</taxon>
        <taxon>Magnaporthaceae</taxon>
        <taxon>Gaeumannomyces</taxon>
    </lineage>
</organism>
<feature type="compositionally biased region" description="Polar residues" evidence="1">
    <location>
        <begin position="50"/>
        <end position="61"/>
    </location>
</feature>
<reference evidence="2" key="2">
    <citation type="submission" date="2010-07" db="EMBL/GenBank/DDBJ databases">
        <authorList>
            <consortium name="The Broad Institute Genome Sequencing Platform"/>
            <consortium name="Broad Institute Genome Sequencing Center for Infectious Disease"/>
            <person name="Ma L.-J."/>
            <person name="Dead R."/>
            <person name="Young S."/>
            <person name="Zeng Q."/>
            <person name="Koehrsen M."/>
            <person name="Alvarado L."/>
            <person name="Berlin A."/>
            <person name="Chapman S.B."/>
            <person name="Chen Z."/>
            <person name="Freedman E."/>
            <person name="Gellesch M."/>
            <person name="Goldberg J."/>
            <person name="Griggs A."/>
            <person name="Gujja S."/>
            <person name="Heilman E.R."/>
            <person name="Heiman D."/>
            <person name="Hepburn T."/>
            <person name="Howarth C."/>
            <person name="Jen D."/>
            <person name="Larson L."/>
            <person name="Mehta T."/>
            <person name="Neiman D."/>
            <person name="Pearson M."/>
            <person name="Roberts A."/>
            <person name="Saif S."/>
            <person name="Shea T."/>
            <person name="Shenoy N."/>
            <person name="Sisk P."/>
            <person name="Stolte C."/>
            <person name="Sykes S."/>
            <person name="Walk T."/>
            <person name="White J."/>
            <person name="Yandava C."/>
            <person name="Haas B."/>
            <person name="Nusbaum C."/>
            <person name="Birren B."/>
        </authorList>
    </citation>
    <scope>NUCLEOTIDE SEQUENCE</scope>
    <source>
        <strain evidence="2">R3-111a-1</strain>
    </source>
</reference>
<gene>
    <name evidence="3" type="primary">20353253</name>
    <name evidence="2" type="ORF">GGTG_12795</name>
</gene>
<proteinExistence type="predicted"/>
<protein>
    <submittedName>
        <fullName evidence="2 3">Uncharacterized protein</fullName>
    </submittedName>
</protein>
<evidence type="ECO:0000313" key="3">
    <source>
        <dbReference type="EnsemblFungi" id="EJT69912"/>
    </source>
</evidence>
<dbReference type="VEuPathDB" id="FungiDB:GGTG_12795"/>
<feature type="compositionally biased region" description="Basic and acidic residues" evidence="1">
    <location>
        <begin position="97"/>
        <end position="132"/>
    </location>
</feature>
<evidence type="ECO:0000313" key="2">
    <source>
        <dbReference type="EMBL" id="EJT69912.1"/>
    </source>
</evidence>
<dbReference type="EnsemblFungi" id="EJT69912">
    <property type="protein sequence ID" value="EJT69912"/>
    <property type="gene ID" value="GGTG_12795"/>
</dbReference>
<dbReference type="HOGENOM" id="CLU_696472_0_0_1"/>
<dbReference type="GeneID" id="20353253"/>
<reference evidence="3" key="5">
    <citation type="submission" date="2018-04" db="UniProtKB">
        <authorList>
            <consortium name="EnsemblFungi"/>
        </authorList>
    </citation>
    <scope>IDENTIFICATION</scope>
    <source>
        <strain evidence="3">R3-111a-1</strain>
    </source>
</reference>
<dbReference type="RefSeq" id="XP_009228960.1">
    <property type="nucleotide sequence ID" value="XM_009230696.1"/>
</dbReference>
<feature type="compositionally biased region" description="Basic and acidic residues" evidence="1">
    <location>
        <begin position="264"/>
        <end position="276"/>
    </location>
</feature>
<dbReference type="eggNOG" id="ENOG502RN5B">
    <property type="taxonomic scope" value="Eukaryota"/>
</dbReference>
<evidence type="ECO:0000256" key="1">
    <source>
        <dbReference type="SAM" id="MobiDB-lite"/>
    </source>
</evidence>
<sequence>MTTYATYPATAYYSEYVAQPAYQIEPHPYGANYTTTARLQPDQYERPSSRRTVSPASSNEYSDSSSRPPHRRRRRSSIYLDPDSGHIVVTGGSRSPSRRDRDHDREREQRSREREQQREREAQRQYDLEKEDRRRRRDKERREAAAAVPIPSSRSEKSKPIPFSRSSTMPTGHTIAPAYETRGRRPIIMSEQYEDRGEVSARIPIGPVPIVEHAGSRGRHHGSRRYSTSRPGSGSSYEHHRPATPQGYASNDEELHRRASQRSRANDDVRTSRGGREFSSSAPERGPHEGSLPRSASSAYDSYGSSYGSSNSGFTPPPLPSALRHRRMSSTGSRSSAEPPVIKNLRWADQETRKGVQDQNERINQRPKYGRWDGRHHLPTYLLPCSNQKSTVIAPR</sequence>
<feature type="compositionally biased region" description="Low complexity" evidence="1">
    <location>
        <begin position="295"/>
        <end position="313"/>
    </location>
</feature>
<reference evidence="4" key="1">
    <citation type="submission" date="2010-07" db="EMBL/GenBank/DDBJ databases">
        <title>The genome sequence of Gaeumannomyces graminis var. tritici strain R3-111a-1.</title>
        <authorList>
            <consortium name="The Broad Institute Genome Sequencing Platform"/>
            <person name="Ma L.-J."/>
            <person name="Dead R."/>
            <person name="Young S."/>
            <person name="Zeng Q."/>
            <person name="Koehrsen M."/>
            <person name="Alvarado L."/>
            <person name="Berlin A."/>
            <person name="Chapman S.B."/>
            <person name="Chen Z."/>
            <person name="Freedman E."/>
            <person name="Gellesch M."/>
            <person name="Goldberg J."/>
            <person name="Griggs A."/>
            <person name="Gujja S."/>
            <person name="Heilman E.R."/>
            <person name="Heiman D."/>
            <person name="Hepburn T."/>
            <person name="Howarth C."/>
            <person name="Jen D."/>
            <person name="Larson L."/>
            <person name="Mehta T."/>
            <person name="Neiman D."/>
            <person name="Pearson M."/>
            <person name="Roberts A."/>
            <person name="Saif S."/>
            <person name="Shea T."/>
            <person name="Shenoy N."/>
            <person name="Sisk P."/>
            <person name="Stolte C."/>
            <person name="Sykes S."/>
            <person name="Walk T."/>
            <person name="White J."/>
            <person name="Yandava C."/>
            <person name="Haas B."/>
            <person name="Nusbaum C."/>
            <person name="Birren B."/>
        </authorList>
    </citation>
    <scope>NUCLEOTIDE SEQUENCE [LARGE SCALE GENOMIC DNA]</scope>
    <source>
        <strain evidence="4">R3-111a-1</strain>
    </source>
</reference>
<dbReference type="OrthoDB" id="3439480at2759"/>
<name>J3PH15_GAET3</name>
<feature type="compositionally biased region" description="Basic and acidic residues" evidence="1">
    <location>
        <begin position="346"/>
        <end position="376"/>
    </location>
</feature>
<dbReference type="Proteomes" id="UP000006039">
    <property type="component" value="Unassembled WGS sequence"/>
</dbReference>
<dbReference type="AlphaFoldDB" id="J3PH15"/>
<evidence type="ECO:0000313" key="4">
    <source>
        <dbReference type="Proteomes" id="UP000006039"/>
    </source>
</evidence>
<keyword evidence="4" id="KW-1185">Reference proteome</keyword>
<accession>J3PH15</accession>
<reference evidence="3" key="4">
    <citation type="journal article" date="2015" name="G3 (Bethesda)">
        <title>Genome sequences of three phytopathogenic species of the Magnaporthaceae family of fungi.</title>
        <authorList>
            <person name="Okagaki L.H."/>
            <person name="Nunes C.C."/>
            <person name="Sailsbery J."/>
            <person name="Clay B."/>
            <person name="Brown D."/>
            <person name="John T."/>
            <person name="Oh Y."/>
            <person name="Young N."/>
            <person name="Fitzgerald M."/>
            <person name="Haas B.J."/>
            <person name="Zeng Q."/>
            <person name="Young S."/>
            <person name="Adiconis X."/>
            <person name="Fan L."/>
            <person name="Levin J.Z."/>
            <person name="Mitchell T.K."/>
            <person name="Okubara P.A."/>
            <person name="Farman M.L."/>
            <person name="Kohn L.M."/>
            <person name="Birren B."/>
            <person name="Ma L.-J."/>
            <person name="Dean R.A."/>
        </authorList>
    </citation>
    <scope>NUCLEOTIDE SEQUENCE</scope>
    <source>
        <strain evidence="3">R3-111a-1</strain>
    </source>
</reference>
<dbReference type="EMBL" id="GL385403">
    <property type="protein sequence ID" value="EJT69912.1"/>
    <property type="molecule type" value="Genomic_DNA"/>
</dbReference>